<dbReference type="Proteomes" id="UP001057455">
    <property type="component" value="Unassembled WGS sequence"/>
</dbReference>
<name>A0A9W5TCH4_BABOV</name>
<evidence type="ECO:0000256" key="5">
    <source>
        <dbReference type="ARBA" id="ARBA00023186"/>
    </source>
</evidence>
<keyword evidence="4" id="KW-0496">Mitochondrion</keyword>
<dbReference type="Pfam" id="PF07542">
    <property type="entry name" value="ATP12"/>
    <property type="match status" value="1"/>
</dbReference>
<evidence type="ECO:0000256" key="1">
    <source>
        <dbReference type="ARBA" id="ARBA00004173"/>
    </source>
</evidence>
<comment type="similarity">
    <text evidence="2">Belongs to the ATP12 family.</text>
</comment>
<comment type="caution">
    <text evidence="6">The sequence shown here is derived from an EMBL/GenBank/DDBJ whole genome shotgun (WGS) entry which is preliminary data.</text>
</comment>
<dbReference type="Gene3D" id="1.10.3580.10">
    <property type="entry name" value="ATP12 ATPase"/>
    <property type="match status" value="1"/>
</dbReference>
<dbReference type="SUPFAM" id="SSF160909">
    <property type="entry name" value="ATP12-like"/>
    <property type="match status" value="1"/>
</dbReference>
<dbReference type="GO" id="GO:0033615">
    <property type="term" value="P:mitochondrial proton-transporting ATP synthase complex assembly"/>
    <property type="evidence" value="ECO:0007669"/>
    <property type="project" value="TreeGrafter"/>
</dbReference>
<evidence type="ECO:0000256" key="3">
    <source>
        <dbReference type="ARBA" id="ARBA00022946"/>
    </source>
</evidence>
<dbReference type="PANTHER" id="PTHR21013:SF10">
    <property type="entry name" value="ATP SYNTHASE MITOCHONDRIAL F1 COMPLEX ASSEMBLY FACTOR 2"/>
    <property type="match status" value="1"/>
</dbReference>
<dbReference type="GO" id="GO:0005739">
    <property type="term" value="C:mitochondrion"/>
    <property type="evidence" value="ECO:0007669"/>
    <property type="project" value="UniProtKB-SubCell"/>
</dbReference>
<keyword evidence="3" id="KW-0809">Transit peptide</keyword>
<protein>
    <submittedName>
        <fullName evidence="6">ATP synthase mitochondrial F1 complex assembly factor 1, putative</fullName>
    </submittedName>
</protein>
<dbReference type="InterPro" id="IPR011419">
    <property type="entry name" value="ATP12_ATP_synth-F1-assembly"/>
</dbReference>
<organism evidence="6 7">
    <name type="scientific">Babesia ovis</name>
    <dbReference type="NCBI Taxonomy" id="5869"/>
    <lineage>
        <taxon>Eukaryota</taxon>
        <taxon>Sar</taxon>
        <taxon>Alveolata</taxon>
        <taxon>Apicomplexa</taxon>
        <taxon>Aconoidasida</taxon>
        <taxon>Piroplasmida</taxon>
        <taxon>Babesiidae</taxon>
        <taxon>Babesia</taxon>
    </lineage>
</organism>
<dbReference type="OrthoDB" id="5673at2759"/>
<evidence type="ECO:0000313" key="6">
    <source>
        <dbReference type="EMBL" id="GFE55268.1"/>
    </source>
</evidence>
<evidence type="ECO:0000313" key="7">
    <source>
        <dbReference type="Proteomes" id="UP001057455"/>
    </source>
</evidence>
<comment type="subcellular location">
    <subcellularLocation>
        <location evidence="1">Mitochondrion</location>
    </subcellularLocation>
</comment>
<evidence type="ECO:0000256" key="4">
    <source>
        <dbReference type="ARBA" id="ARBA00023128"/>
    </source>
</evidence>
<dbReference type="Gene3D" id="3.30.2180.10">
    <property type="entry name" value="ATP12-like"/>
    <property type="match status" value="1"/>
</dbReference>
<dbReference type="PANTHER" id="PTHR21013">
    <property type="entry name" value="ATP SYNTHASE MITOCHONDRIAL F1 COMPLEX ASSEMBLY FACTOR 2/ATP12 PROTEIN, MITOCHONDRIAL PRECURSOR"/>
    <property type="match status" value="1"/>
</dbReference>
<reference evidence="6" key="1">
    <citation type="submission" date="2019-12" db="EMBL/GenBank/DDBJ databases">
        <title>Genome sequence of Babesia ovis.</title>
        <authorList>
            <person name="Yamagishi J."/>
            <person name="Sevinc F."/>
            <person name="Xuan X."/>
        </authorList>
    </citation>
    <scope>NUCLEOTIDE SEQUENCE</scope>
    <source>
        <strain evidence="6">Selcuk</strain>
    </source>
</reference>
<dbReference type="EMBL" id="BLIY01000018">
    <property type="protein sequence ID" value="GFE55268.1"/>
    <property type="molecule type" value="Genomic_DNA"/>
</dbReference>
<keyword evidence="5" id="KW-0143">Chaperone</keyword>
<dbReference type="AlphaFoldDB" id="A0A9W5TCH4"/>
<sequence>MLQQRLVAISTRYACLSRRWLSLNADAFARVRLRDKTTVSLCHKYADVVDISTNFAISLDGSLLESPLGNLLQTPSRAVAERVVSEWRKHIGQLTRFATLPATLLLSETVDLNPAQREILVKSLVEALDFDTALRFDVQPTVTLPPIEDVSMLDSESWALIAKLDLDVLQSSYLAPILRTFAARRGTSELVNTGSVESRLQQPKDVVENIHNTLYNASDAKLISIDRVHKCLKSVILPLELFDGAIDAKRAVRASRLEEVLQAASWGISPEFQDKETAILQQIEEALEYCRAQAD</sequence>
<gene>
    <name evidence="6" type="ORF">BaOVIS_026720</name>
</gene>
<dbReference type="InterPro" id="IPR023335">
    <property type="entry name" value="ATP12_ortho_dom_sf"/>
</dbReference>
<proteinExistence type="inferred from homology"/>
<keyword evidence="7" id="KW-1185">Reference proteome</keyword>
<dbReference type="InterPro" id="IPR042272">
    <property type="entry name" value="ATP12_ATP_synth-F1-assembly_N"/>
</dbReference>
<evidence type="ECO:0000256" key="2">
    <source>
        <dbReference type="ARBA" id="ARBA00008231"/>
    </source>
</evidence>
<accession>A0A9W5TCH4</accession>